<proteinExistence type="predicted"/>
<organism evidence="1 2">
    <name type="scientific">Stereocaulon virgatum</name>
    <dbReference type="NCBI Taxonomy" id="373712"/>
    <lineage>
        <taxon>Eukaryota</taxon>
        <taxon>Fungi</taxon>
        <taxon>Dikarya</taxon>
        <taxon>Ascomycota</taxon>
        <taxon>Pezizomycotina</taxon>
        <taxon>Lecanoromycetes</taxon>
        <taxon>OSLEUM clade</taxon>
        <taxon>Lecanoromycetidae</taxon>
        <taxon>Lecanorales</taxon>
        <taxon>Lecanorineae</taxon>
        <taxon>Stereocaulaceae</taxon>
        <taxon>Stereocaulon</taxon>
    </lineage>
</organism>
<evidence type="ECO:0000313" key="2">
    <source>
        <dbReference type="Proteomes" id="UP001590950"/>
    </source>
</evidence>
<gene>
    <name evidence="1" type="ORF">N7G274_000463</name>
</gene>
<name>A0ABR4ASL6_9LECA</name>
<protein>
    <submittedName>
        <fullName evidence="1">Uncharacterized protein</fullName>
    </submittedName>
</protein>
<keyword evidence="2" id="KW-1185">Reference proteome</keyword>
<reference evidence="1 2" key="1">
    <citation type="submission" date="2024-09" db="EMBL/GenBank/DDBJ databases">
        <title>Rethinking Asexuality: The Enigmatic Case of Functional Sexual Genes in Lepraria (Stereocaulaceae).</title>
        <authorList>
            <person name="Doellman M."/>
            <person name="Sun Y."/>
            <person name="Barcenas-Pena A."/>
            <person name="Lumbsch H.T."/>
            <person name="Grewe F."/>
        </authorList>
    </citation>
    <scope>NUCLEOTIDE SEQUENCE [LARGE SCALE GENOMIC DNA]</scope>
    <source>
        <strain evidence="1 2">Mercado 3170</strain>
    </source>
</reference>
<dbReference type="Proteomes" id="UP001590950">
    <property type="component" value="Unassembled WGS sequence"/>
</dbReference>
<accession>A0ABR4ASL6</accession>
<sequence length="106" mass="11127">MGSGVWTEVVKADAAALSSLNGPCQPPQGYGRDSARGLGGFMNGNISHSGPNVVIQRIVGSDMKQKSFTNLSSVGYQNKSGAVIKGAAQYVPSLDHKACICLWEEQ</sequence>
<comment type="caution">
    <text evidence="1">The sequence shown here is derived from an EMBL/GenBank/DDBJ whole genome shotgun (WGS) entry which is preliminary data.</text>
</comment>
<dbReference type="EMBL" id="JBEFKJ010000001">
    <property type="protein sequence ID" value="KAL2048551.1"/>
    <property type="molecule type" value="Genomic_DNA"/>
</dbReference>
<evidence type="ECO:0000313" key="1">
    <source>
        <dbReference type="EMBL" id="KAL2048551.1"/>
    </source>
</evidence>